<dbReference type="EnsemblMetazoa" id="XM_022802443">
    <property type="protein sequence ID" value="XP_022658178"/>
    <property type="gene ID" value="LOC111249087"/>
</dbReference>
<evidence type="ECO:0000256" key="2">
    <source>
        <dbReference type="ARBA" id="ARBA00022553"/>
    </source>
</evidence>
<dbReference type="EnsemblMetazoa" id="XM_022802442">
    <property type="protein sequence ID" value="XP_022658177"/>
    <property type="gene ID" value="LOC111249087"/>
</dbReference>
<evidence type="ECO:0000256" key="4">
    <source>
        <dbReference type="SAM" id="MobiDB-lite"/>
    </source>
</evidence>
<dbReference type="EnsemblMetazoa" id="XM_022802441">
    <property type="protein sequence ID" value="XP_022658176"/>
    <property type="gene ID" value="LOC111249087"/>
</dbReference>
<dbReference type="RefSeq" id="XP_022658176.1">
    <property type="nucleotide sequence ID" value="XM_022802441.1"/>
</dbReference>
<keyword evidence="6" id="KW-1185">Reference proteome</keyword>
<comment type="subcellular location">
    <subcellularLocation>
        <location evidence="1">Nucleus</location>
    </subcellularLocation>
</comment>
<dbReference type="Proteomes" id="UP000594260">
    <property type="component" value="Unplaced"/>
</dbReference>
<dbReference type="GO" id="GO:0007095">
    <property type="term" value="P:mitotic G2 DNA damage checkpoint signaling"/>
    <property type="evidence" value="ECO:0007669"/>
    <property type="project" value="TreeGrafter"/>
</dbReference>
<feature type="compositionally biased region" description="Acidic residues" evidence="4">
    <location>
        <begin position="218"/>
        <end position="229"/>
    </location>
</feature>
<evidence type="ECO:0000256" key="1">
    <source>
        <dbReference type="ARBA" id="ARBA00004123"/>
    </source>
</evidence>
<feature type="region of interest" description="Disordered" evidence="4">
    <location>
        <begin position="165"/>
        <end position="257"/>
    </location>
</feature>
<feature type="region of interest" description="Disordered" evidence="4">
    <location>
        <begin position="73"/>
        <end position="113"/>
    </location>
</feature>
<dbReference type="RefSeq" id="XP_022658175.1">
    <property type="nucleotide sequence ID" value="XM_022802440.1"/>
</dbReference>
<feature type="compositionally biased region" description="Basic and acidic residues" evidence="4">
    <location>
        <begin position="613"/>
        <end position="622"/>
    </location>
</feature>
<dbReference type="EnsemblMetazoa" id="XM_022802440">
    <property type="protein sequence ID" value="XP_022658175"/>
    <property type="gene ID" value="LOC111249087"/>
</dbReference>
<evidence type="ECO:0000313" key="6">
    <source>
        <dbReference type="Proteomes" id="UP000594260"/>
    </source>
</evidence>
<dbReference type="AlphaFoldDB" id="A0A7M7JZ96"/>
<feature type="compositionally biased region" description="Acidic residues" evidence="4">
    <location>
        <begin position="640"/>
        <end position="653"/>
    </location>
</feature>
<dbReference type="GO" id="GO:0010997">
    <property type="term" value="F:anaphase-promoting complex binding"/>
    <property type="evidence" value="ECO:0007669"/>
    <property type="project" value="TreeGrafter"/>
</dbReference>
<evidence type="ECO:0000313" key="5">
    <source>
        <dbReference type="EnsemblMetazoa" id="XP_022658177"/>
    </source>
</evidence>
<protein>
    <recommendedName>
        <fullName evidence="7">Claspin</fullName>
    </recommendedName>
</protein>
<feature type="region of interest" description="Disordered" evidence="4">
    <location>
        <begin position="612"/>
        <end position="731"/>
    </location>
</feature>
<dbReference type="RefSeq" id="XP_022658178.1">
    <property type="nucleotide sequence ID" value="XM_022802443.1"/>
</dbReference>
<feature type="compositionally biased region" description="Acidic residues" evidence="4">
    <location>
        <begin position="674"/>
        <end position="689"/>
    </location>
</feature>
<feature type="compositionally biased region" description="Acidic residues" evidence="4">
    <location>
        <begin position="454"/>
        <end position="473"/>
    </location>
</feature>
<accession>A0A7M7JZ96</accession>
<feature type="compositionally biased region" description="Basic and acidic residues" evidence="4">
    <location>
        <begin position="690"/>
        <end position="702"/>
    </location>
</feature>
<dbReference type="InterPro" id="IPR024146">
    <property type="entry name" value="Claspin"/>
</dbReference>
<dbReference type="InParanoid" id="A0A7M7JZ96"/>
<feature type="region of interest" description="Disordered" evidence="4">
    <location>
        <begin position="915"/>
        <end position="987"/>
    </location>
</feature>
<reference evidence="5" key="1">
    <citation type="submission" date="2021-01" db="UniProtKB">
        <authorList>
            <consortium name="EnsemblMetazoa"/>
        </authorList>
    </citation>
    <scope>IDENTIFICATION</scope>
</reference>
<evidence type="ECO:0008006" key="7">
    <source>
        <dbReference type="Google" id="ProtNLM"/>
    </source>
</evidence>
<dbReference type="PANTHER" id="PTHR14396:SF10">
    <property type="entry name" value="CLASPIN"/>
    <property type="match status" value="1"/>
</dbReference>
<feature type="region of interest" description="Disordered" evidence="4">
    <location>
        <begin position="1"/>
        <end position="47"/>
    </location>
</feature>
<organism evidence="5 6">
    <name type="scientific">Varroa destructor</name>
    <name type="common">Honeybee mite</name>
    <dbReference type="NCBI Taxonomy" id="109461"/>
    <lineage>
        <taxon>Eukaryota</taxon>
        <taxon>Metazoa</taxon>
        <taxon>Ecdysozoa</taxon>
        <taxon>Arthropoda</taxon>
        <taxon>Chelicerata</taxon>
        <taxon>Arachnida</taxon>
        <taxon>Acari</taxon>
        <taxon>Parasitiformes</taxon>
        <taxon>Mesostigmata</taxon>
        <taxon>Gamasina</taxon>
        <taxon>Dermanyssoidea</taxon>
        <taxon>Varroidae</taxon>
        <taxon>Varroa</taxon>
    </lineage>
</organism>
<feature type="compositionally biased region" description="Basic and acidic residues" evidence="4">
    <location>
        <begin position="915"/>
        <end position="927"/>
    </location>
</feature>
<feature type="compositionally biased region" description="Basic and acidic residues" evidence="4">
    <location>
        <begin position="654"/>
        <end position="665"/>
    </location>
</feature>
<feature type="compositionally biased region" description="Basic residues" evidence="4">
    <location>
        <begin position="510"/>
        <end position="524"/>
    </location>
</feature>
<dbReference type="KEGG" id="vde:111249087"/>
<dbReference type="GO" id="GO:0005634">
    <property type="term" value="C:nucleus"/>
    <property type="evidence" value="ECO:0007669"/>
    <property type="project" value="UniProtKB-SubCell"/>
</dbReference>
<dbReference type="OMA" id="MEMSTID"/>
<sequence length="987" mass="110996">MKGPEKESLVLRADTQDMSEEGTHCARPPSQDSIPVTQTSCISSAGSNCTQSQITQENDLHSQYSSADNVVEPEIDKNDFPDDELQVDATGRQDSQGSTLKTVSHPRTKPSDNGGYKCAVVGISSDMVGGYNSIADDYVKKNPNYMDDIPFEDFEVEEMNRSFVRTETCEDNHNREENKATERNENSLLDLKPNITLSQKRKDTSAEHSMGGEKQDDTSDSDQSEDDQNDELKEVLADEDDDGFNKGPEISLPYKEPEQLSLQEFLARRRSKRASVSQQHVQQQSASIEHIQTKQAFVDELQDPKKKTQNVASTLDHSEIASPLVVGSISTQRKSKLHTEILKAAAKVTPQLSCSGIIDTPVDKLIQRAIIMNKSIQDAGKVIDPTPGSQLKDLKDRLKVEIIKQRRRIRMERASAVQNNDEAEEEYEEMTDNENDCDPDDEETLLDRVAKESDAEDEERNEKALEDDDEVSGEEGHTNNSNDEQVENGKENEDAYGEDEASDIEDFTLRKLKSRNNKTGRHRVNAVQDSDDGEDLSGPAVNTPDDELNLRLDDDEEDAKDMRLSQTQKPKTQKINGISKQKQLSTELFADDLTAEAKVDDDLLALCSGEFVSQKEENGEGNDHEDESLESYEAVGDANSYEEDDEIDDEVEEELKREENEELKAYRKLLTVENSEEDSEDQDDIENDDNGEKEQAPEKAADFFEGEAELSGSDVGSDDEDEDNMTEDEKRRLIQDLISENPGISDEQLEEQVKRLHAKYVHADDQKELRMYKEMLLADGDLHEDGPGRERRFRWTNLSNDFVGGTIEEDGSDCDINEETEEEAKWKARRMELEKKKKEQQPLDYVDGRSLKTAAADKVKETRTDEGLNISRVLRDANKALKIAYPKKNQDAPTKRPVSGGFLNMTNSVLERIADKVKGSTTKEKEGSQTTKNFVFRTVDRKREAGGISSNKRPGSESPFTKAPNSKKAKVDDNASRRSSQSVFNKF</sequence>
<feature type="compositionally biased region" description="Acidic residues" evidence="4">
    <location>
        <begin position="494"/>
        <end position="506"/>
    </location>
</feature>
<dbReference type="GeneID" id="111249087"/>
<feature type="compositionally biased region" description="Basic and acidic residues" evidence="4">
    <location>
        <begin position="200"/>
        <end position="217"/>
    </location>
</feature>
<feature type="compositionally biased region" description="Acidic residues" evidence="4">
    <location>
        <begin position="421"/>
        <end position="444"/>
    </location>
</feature>
<keyword evidence="3" id="KW-0539">Nucleus</keyword>
<name>A0A7M7JZ96_VARDE</name>
<keyword evidence="2" id="KW-0597">Phosphoprotein</keyword>
<feature type="compositionally biased region" description="Basic and acidic residues" evidence="4">
    <location>
        <begin position="167"/>
        <end position="185"/>
    </location>
</feature>
<dbReference type="OrthoDB" id="6366884at2759"/>
<feature type="compositionally biased region" description="Polar residues" evidence="4">
    <location>
        <begin position="92"/>
        <end position="102"/>
    </location>
</feature>
<feature type="compositionally biased region" description="Polar residues" evidence="4">
    <location>
        <begin position="30"/>
        <end position="47"/>
    </location>
</feature>
<feature type="compositionally biased region" description="Polar residues" evidence="4">
    <location>
        <begin position="564"/>
        <end position="579"/>
    </location>
</feature>
<feature type="region of interest" description="Disordered" evidence="4">
    <location>
        <begin position="413"/>
        <end position="579"/>
    </location>
</feature>
<feature type="compositionally biased region" description="Polar residues" evidence="4">
    <location>
        <begin position="977"/>
        <end position="987"/>
    </location>
</feature>
<feature type="compositionally biased region" description="Acidic residues" evidence="4">
    <location>
        <begin position="716"/>
        <end position="726"/>
    </location>
</feature>
<evidence type="ECO:0000256" key="3">
    <source>
        <dbReference type="ARBA" id="ARBA00023242"/>
    </source>
</evidence>
<proteinExistence type="predicted"/>
<dbReference type="RefSeq" id="XP_022658177.1">
    <property type="nucleotide sequence ID" value="XM_022802442.1"/>
</dbReference>
<dbReference type="PANTHER" id="PTHR14396">
    <property type="entry name" value="CLASPIN"/>
    <property type="match status" value="1"/>
</dbReference>
<dbReference type="GO" id="GO:0033314">
    <property type="term" value="P:mitotic DNA replication checkpoint signaling"/>
    <property type="evidence" value="ECO:0007669"/>
    <property type="project" value="TreeGrafter"/>
</dbReference>